<dbReference type="GO" id="GO:0015807">
    <property type="term" value="P:L-amino acid transport"/>
    <property type="evidence" value="ECO:0007669"/>
    <property type="project" value="TreeGrafter"/>
</dbReference>
<dbReference type="InterPro" id="IPR017871">
    <property type="entry name" value="ABC_transporter-like_CS"/>
</dbReference>
<dbReference type="AlphaFoldDB" id="A0A5B8IWZ0"/>
<dbReference type="PROSITE" id="PS00211">
    <property type="entry name" value="ABC_TRANSPORTER_1"/>
    <property type="match status" value="1"/>
</dbReference>
<dbReference type="GO" id="GO:0016887">
    <property type="term" value="F:ATP hydrolysis activity"/>
    <property type="evidence" value="ECO:0007669"/>
    <property type="project" value="InterPro"/>
</dbReference>
<evidence type="ECO:0000313" key="7">
    <source>
        <dbReference type="EMBL" id="QDY69078.1"/>
    </source>
</evidence>
<keyword evidence="4 7" id="KW-0067">ATP-binding</keyword>
<dbReference type="SMART" id="SM00382">
    <property type="entry name" value="AAA"/>
    <property type="match status" value="1"/>
</dbReference>
<evidence type="ECO:0000313" key="8">
    <source>
        <dbReference type="Proteomes" id="UP000318483"/>
    </source>
</evidence>
<dbReference type="InterPro" id="IPR052156">
    <property type="entry name" value="BCAA_Transport_ATP-bd_LivF"/>
</dbReference>
<keyword evidence="5" id="KW-0029">Amino-acid transport</keyword>
<feature type="domain" description="ABC transporter" evidence="6">
    <location>
        <begin position="2"/>
        <end position="234"/>
    </location>
</feature>
<dbReference type="GO" id="GO:0005524">
    <property type="term" value="F:ATP binding"/>
    <property type="evidence" value="ECO:0007669"/>
    <property type="project" value="UniProtKB-KW"/>
</dbReference>
<evidence type="ECO:0000256" key="4">
    <source>
        <dbReference type="ARBA" id="ARBA00022840"/>
    </source>
</evidence>
<dbReference type="RefSeq" id="WP_146364343.1">
    <property type="nucleotide sequence ID" value="NZ_CP042261.1"/>
</dbReference>
<dbReference type="Pfam" id="PF00005">
    <property type="entry name" value="ABC_tran"/>
    <property type="match status" value="1"/>
</dbReference>
<evidence type="ECO:0000256" key="3">
    <source>
        <dbReference type="ARBA" id="ARBA00022741"/>
    </source>
</evidence>
<sequence>MLEIKNLTLRYGHHLALEDVSLTVAQGETVVLLGANGAGKSSLLKSVGRLVQPAGGDILLGDASLLPLPAHEIVNRGIAIVPENRGIFRAMTVEENLRLGANPARARTNEALMRGEIFALFPRLAERRQQLVRTMSGGEQQMVAIARALMSRPDYLLLDEPSLGLAPIVTQELFAALDRIRQTGLAMLIVEQNVKATLTLANRGYVLEAGRIIGSGTSEQLATDPLVQKAFLGSAETV</sequence>
<evidence type="ECO:0000259" key="6">
    <source>
        <dbReference type="PROSITE" id="PS50893"/>
    </source>
</evidence>
<dbReference type="EMBL" id="CP042261">
    <property type="protein sequence ID" value="QDY69078.1"/>
    <property type="molecule type" value="Genomic_DNA"/>
</dbReference>
<dbReference type="SUPFAM" id="SSF52540">
    <property type="entry name" value="P-loop containing nucleoside triphosphate hydrolases"/>
    <property type="match status" value="1"/>
</dbReference>
<proteinExistence type="inferred from homology"/>
<dbReference type="InterPro" id="IPR003439">
    <property type="entry name" value="ABC_transporter-like_ATP-bd"/>
</dbReference>
<dbReference type="OrthoDB" id="9806149at2"/>
<dbReference type="Gene3D" id="3.40.50.300">
    <property type="entry name" value="P-loop containing nucleotide triphosphate hydrolases"/>
    <property type="match status" value="1"/>
</dbReference>
<dbReference type="InterPro" id="IPR003593">
    <property type="entry name" value="AAA+_ATPase"/>
</dbReference>
<keyword evidence="8" id="KW-1185">Reference proteome</keyword>
<evidence type="ECO:0000256" key="5">
    <source>
        <dbReference type="ARBA" id="ARBA00022970"/>
    </source>
</evidence>
<keyword evidence="3" id="KW-0547">Nucleotide-binding</keyword>
<dbReference type="Proteomes" id="UP000318483">
    <property type="component" value="Chromosome"/>
</dbReference>
<organism evidence="7 8">
    <name type="scientific">Qingshengfaniella alkalisoli</name>
    <dbReference type="NCBI Taxonomy" id="2599296"/>
    <lineage>
        <taxon>Bacteria</taxon>
        <taxon>Pseudomonadati</taxon>
        <taxon>Pseudomonadota</taxon>
        <taxon>Alphaproteobacteria</taxon>
        <taxon>Rhodobacterales</taxon>
        <taxon>Paracoccaceae</taxon>
        <taxon>Qingshengfaniella</taxon>
    </lineage>
</organism>
<dbReference type="KEGG" id="lit:FPZ52_05150"/>
<dbReference type="CDD" id="cd03224">
    <property type="entry name" value="ABC_TM1139_LivF_branched"/>
    <property type="match status" value="1"/>
</dbReference>
<dbReference type="GO" id="GO:0015658">
    <property type="term" value="F:branched-chain amino acid transmembrane transporter activity"/>
    <property type="evidence" value="ECO:0007669"/>
    <property type="project" value="TreeGrafter"/>
</dbReference>
<reference evidence="7 8" key="1">
    <citation type="submission" date="2019-07" db="EMBL/GenBank/DDBJ databases">
        <title>Litoreibacter alkalisoli sp. nov., isolated from saline-alkaline soil.</title>
        <authorList>
            <person name="Wang S."/>
            <person name="Xu L."/>
            <person name="Xing Y.-T."/>
            <person name="Sun J.-Q."/>
        </authorList>
    </citation>
    <scope>NUCLEOTIDE SEQUENCE [LARGE SCALE GENOMIC DNA]</scope>
    <source>
        <strain evidence="7 8">LN3S51</strain>
    </source>
</reference>
<gene>
    <name evidence="7" type="ORF">FPZ52_05150</name>
</gene>
<evidence type="ECO:0000256" key="2">
    <source>
        <dbReference type="ARBA" id="ARBA00022448"/>
    </source>
</evidence>
<dbReference type="PANTHER" id="PTHR43820">
    <property type="entry name" value="HIGH-AFFINITY BRANCHED-CHAIN AMINO ACID TRANSPORT ATP-BINDING PROTEIN LIVF"/>
    <property type="match status" value="1"/>
</dbReference>
<dbReference type="PROSITE" id="PS50893">
    <property type="entry name" value="ABC_TRANSPORTER_2"/>
    <property type="match status" value="1"/>
</dbReference>
<evidence type="ECO:0000256" key="1">
    <source>
        <dbReference type="ARBA" id="ARBA00005417"/>
    </source>
</evidence>
<keyword evidence="2" id="KW-0813">Transport</keyword>
<accession>A0A5B8IWZ0</accession>
<comment type="similarity">
    <text evidence="1">Belongs to the ABC transporter superfamily.</text>
</comment>
<dbReference type="InterPro" id="IPR027417">
    <property type="entry name" value="P-loop_NTPase"/>
</dbReference>
<protein>
    <submittedName>
        <fullName evidence="7">ABC transporter ATP-binding protein</fullName>
    </submittedName>
</protein>
<name>A0A5B8IWZ0_9RHOB</name>
<dbReference type="PANTHER" id="PTHR43820:SF4">
    <property type="entry name" value="HIGH-AFFINITY BRANCHED-CHAIN AMINO ACID TRANSPORT ATP-BINDING PROTEIN LIVF"/>
    <property type="match status" value="1"/>
</dbReference>